<dbReference type="Gene3D" id="3.90.1150.10">
    <property type="entry name" value="Aspartate Aminotransferase, domain 1"/>
    <property type="match status" value="1"/>
</dbReference>
<dbReference type="OrthoDB" id="9807157at2"/>
<dbReference type="SUPFAM" id="SSF53383">
    <property type="entry name" value="PLP-dependent transferases"/>
    <property type="match status" value="1"/>
</dbReference>
<dbReference type="EMBL" id="FMXM01000004">
    <property type="protein sequence ID" value="SDA58064.1"/>
    <property type="molecule type" value="Genomic_DNA"/>
</dbReference>
<dbReference type="PANTHER" id="PTHR13693">
    <property type="entry name" value="CLASS II AMINOTRANSFERASE/8-AMINO-7-OXONONANOATE SYNTHASE"/>
    <property type="match status" value="1"/>
</dbReference>
<proteinExistence type="predicted"/>
<evidence type="ECO:0000313" key="5">
    <source>
        <dbReference type="EMBL" id="SDA58064.1"/>
    </source>
</evidence>
<organism evidence="5 6">
    <name type="scientific">Mesorhizobium qingshengii</name>
    <dbReference type="NCBI Taxonomy" id="1165689"/>
    <lineage>
        <taxon>Bacteria</taxon>
        <taxon>Pseudomonadati</taxon>
        <taxon>Pseudomonadota</taxon>
        <taxon>Alphaproteobacteria</taxon>
        <taxon>Hyphomicrobiales</taxon>
        <taxon>Phyllobacteriaceae</taxon>
        <taxon>Mesorhizobium</taxon>
    </lineage>
</organism>
<dbReference type="STRING" id="1165689.SAMN02927914_01376"/>
<dbReference type="InterPro" id="IPR004839">
    <property type="entry name" value="Aminotransferase_I/II_large"/>
</dbReference>
<dbReference type="GO" id="GO:0016740">
    <property type="term" value="F:transferase activity"/>
    <property type="evidence" value="ECO:0007669"/>
    <property type="project" value="UniProtKB-KW"/>
</dbReference>
<reference evidence="5 6" key="1">
    <citation type="submission" date="2016-10" db="EMBL/GenBank/DDBJ databases">
        <authorList>
            <person name="de Groot N.N."/>
        </authorList>
    </citation>
    <scope>NUCLEOTIDE SEQUENCE [LARGE SCALE GENOMIC DNA]</scope>
    <source>
        <strain evidence="5 6">CGMCC 1.12097</strain>
    </source>
</reference>
<dbReference type="Gene3D" id="3.40.640.10">
    <property type="entry name" value="Type I PLP-dependent aspartate aminotransferase-like (Major domain)"/>
    <property type="match status" value="1"/>
</dbReference>
<sequence>MVSQSVGQIAKSDKRASRNTKSLIDKASSHFATARLAGLMAVYARPLPGRGVAISTGPNKEQPVVDFVRCSYLGLDNHPKIVGGALEAIERYGTLHWSCARTRLNFGLIGELEENLSDLFDAHVIVYTTVLAANMGALPILASGHLTGGKKPVMVFDQLAHASLAFHKGTIAEETEVVTIPHNDMQALETICRDKATVAYICDGVYSMGGGAPIADLLALQENYGLFLYIDDAHGISIFGRNGEGYARSQIRGPLGDRTIIATSLGKGFGASGGLLMLGTSRQEELFRSFAIAHAFSASPNVAAIGAALASAELHRTPELHRLQSTLQNRLQLFDGVFETSGAGSKLPIRLVTIGDELVSIGAARAILDRGFYVSAVFFPTVRRGESGLRICPTAGHFPEDIERLGEALVEIVPTDEAPEPPTSPAAKTTKAGGGR</sequence>
<evidence type="ECO:0000313" key="6">
    <source>
        <dbReference type="Proteomes" id="UP000198588"/>
    </source>
</evidence>
<gene>
    <name evidence="5" type="ORF">SAMN02927914_01376</name>
</gene>
<evidence type="ECO:0000256" key="1">
    <source>
        <dbReference type="ARBA" id="ARBA00001933"/>
    </source>
</evidence>
<protein>
    <submittedName>
        <fullName evidence="5">7-keto-8-aminopelargonate synthetase</fullName>
    </submittedName>
</protein>
<evidence type="ECO:0000256" key="3">
    <source>
        <dbReference type="SAM" id="MobiDB-lite"/>
    </source>
</evidence>
<name>A0A1G5WJG6_9HYPH</name>
<dbReference type="Proteomes" id="UP000198588">
    <property type="component" value="Unassembled WGS sequence"/>
</dbReference>
<accession>A0A1G5WJG6</accession>
<evidence type="ECO:0000259" key="4">
    <source>
        <dbReference type="Pfam" id="PF00155"/>
    </source>
</evidence>
<dbReference type="InterPro" id="IPR015422">
    <property type="entry name" value="PyrdxlP-dep_Trfase_small"/>
</dbReference>
<dbReference type="InterPro" id="IPR050087">
    <property type="entry name" value="AON_synthase_class-II"/>
</dbReference>
<dbReference type="RefSeq" id="WP_091576288.1">
    <property type="nucleotide sequence ID" value="NZ_FMXM01000004.1"/>
</dbReference>
<dbReference type="InterPro" id="IPR015421">
    <property type="entry name" value="PyrdxlP-dep_Trfase_major"/>
</dbReference>
<dbReference type="Pfam" id="PF00155">
    <property type="entry name" value="Aminotran_1_2"/>
    <property type="match status" value="1"/>
</dbReference>
<feature type="region of interest" description="Disordered" evidence="3">
    <location>
        <begin position="414"/>
        <end position="436"/>
    </location>
</feature>
<dbReference type="InterPro" id="IPR015424">
    <property type="entry name" value="PyrdxlP-dep_Trfase"/>
</dbReference>
<dbReference type="GO" id="GO:0030170">
    <property type="term" value="F:pyridoxal phosphate binding"/>
    <property type="evidence" value="ECO:0007669"/>
    <property type="project" value="InterPro"/>
</dbReference>
<evidence type="ECO:0000256" key="2">
    <source>
        <dbReference type="ARBA" id="ARBA00022679"/>
    </source>
</evidence>
<comment type="cofactor">
    <cofactor evidence="1">
        <name>pyridoxal 5'-phosphate</name>
        <dbReference type="ChEBI" id="CHEBI:597326"/>
    </cofactor>
</comment>
<dbReference type="NCBIfam" id="NF005697">
    <property type="entry name" value="PRK07505.1"/>
    <property type="match status" value="1"/>
</dbReference>
<keyword evidence="2" id="KW-0808">Transferase</keyword>
<feature type="domain" description="Aminotransferase class I/classII large" evidence="4">
    <location>
        <begin position="109"/>
        <end position="409"/>
    </location>
</feature>
<dbReference type="AlphaFoldDB" id="A0A1G5WJG6"/>